<dbReference type="EMBL" id="JAUTXT010000002">
    <property type="protein sequence ID" value="KAK3679546.1"/>
    <property type="molecule type" value="Genomic_DNA"/>
</dbReference>
<feature type="region of interest" description="Disordered" evidence="10">
    <location>
        <begin position="71"/>
        <end position="124"/>
    </location>
</feature>
<dbReference type="Pfam" id="PF08030">
    <property type="entry name" value="NAD_binding_6"/>
    <property type="match status" value="1"/>
</dbReference>
<feature type="transmembrane region" description="Helical" evidence="11">
    <location>
        <begin position="154"/>
        <end position="172"/>
    </location>
</feature>
<dbReference type="GO" id="GO:0000293">
    <property type="term" value="F:ferric-chelate reductase activity"/>
    <property type="evidence" value="ECO:0007669"/>
    <property type="project" value="UniProtKB-ARBA"/>
</dbReference>
<dbReference type="InterPro" id="IPR013121">
    <property type="entry name" value="Fe_red_NAD-bd_6"/>
</dbReference>
<dbReference type="InterPro" id="IPR013112">
    <property type="entry name" value="FAD-bd_8"/>
</dbReference>
<dbReference type="GO" id="GO:0006826">
    <property type="term" value="P:iron ion transport"/>
    <property type="evidence" value="ECO:0007669"/>
    <property type="project" value="TreeGrafter"/>
</dbReference>
<evidence type="ECO:0000256" key="8">
    <source>
        <dbReference type="ARBA" id="ARBA00023065"/>
    </source>
</evidence>
<comment type="caution">
    <text evidence="13">The sequence shown here is derived from an EMBL/GenBank/DDBJ whole genome shotgun (WGS) entry which is preliminary data.</text>
</comment>
<evidence type="ECO:0000256" key="6">
    <source>
        <dbReference type="ARBA" id="ARBA00022989"/>
    </source>
</evidence>
<dbReference type="PANTHER" id="PTHR32361:SF28">
    <property type="entry name" value="FRP1P"/>
    <property type="match status" value="1"/>
</dbReference>
<evidence type="ECO:0000256" key="3">
    <source>
        <dbReference type="ARBA" id="ARBA00022448"/>
    </source>
</evidence>
<evidence type="ECO:0000259" key="12">
    <source>
        <dbReference type="PROSITE" id="PS51384"/>
    </source>
</evidence>
<evidence type="ECO:0000256" key="4">
    <source>
        <dbReference type="ARBA" id="ARBA00022692"/>
    </source>
</evidence>
<dbReference type="Pfam" id="PF08022">
    <property type="entry name" value="FAD_binding_8"/>
    <property type="match status" value="1"/>
</dbReference>
<keyword evidence="7" id="KW-0560">Oxidoreductase</keyword>
<evidence type="ECO:0000256" key="5">
    <source>
        <dbReference type="ARBA" id="ARBA00022982"/>
    </source>
</evidence>
<keyword evidence="4 11" id="KW-0812">Transmembrane</keyword>
<keyword evidence="6 11" id="KW-1133">Transmembrane helix</keyword>
<comment type="subcellular location">
    <subcellularLocation>
        <location evidence="1">Membrane</location>
        <topology evidence="1">Multi-pass membrane protein</topology>
    </subcellularLocation>
</comment>
<organism evidence="13 14">
    <name type="scientific">Recurvomyces mirabilis</name>
    <dbReference type="NCBI Taxonomy" id="574656"/>
    <lineage>
        <taxon>Eukaryota</taxon>
        <taxon>Fungi</taxon>
        <taxon>Dikarya</taxon>
        <taxon>Ascomycota</taxon>
        <taxon>Pezizomycotina</taxon>
        <taxon>Dothideomycetes</taxon>
        <taxon>Dothideomycetidae</taxon>
        <taxon>Mycosphaerellales</taxon>
        <taxon>Teratosphaeriaceae</taxon>
        <taxon>Recurvomyces</taxon>
    </lineage>
</organism>
<evidence type="ECO:0000256" key="9">
    <source>
        <dbReference type="ARBA" id="ARBA00023136"/>
    </source>
</evidence>
<keyword evidence="3" id="KW-0813">Transport</keyword>
<reference evidence="13" key="1">
    <citation type="submission" date="2023-07" db="EMBL/GenBank/DDBJ databases">
        <title>Black Yeasts Isolated from many extreme environments.</title>
        <authorList>
            <person name="Coleine C."/>
            <person name="Stajich J.E."/>
            <person name="Selbmann L."/>
        </authorList>
    </citation>
    <scope>NUCLEOTIDE SEQUENCE</scope>
    <source>
        <strain evidence="13">CCFEE 5485</strain>
    </source>
</reference>
<evidence type="ECO:0000256" key="2">
    <source>
        <dbReference type="ARBA" id="ARBA00006278"/>
    </source>
</evidence>
<dbReference type="InterPro" id="IPR013130">
    <property type="entry name" value="Fe3_Rdtase_TM_dom"/>
</dbReference>
<feature type="transmembrane region" description="Helical" evidence="11">
    <location>
        <begin position="256"/>
        <end position="279"/>
    </location>
</feature>
<dbReference type="Gene3D" id="3.40.50.80">
    <property type="entry name" value="Nucleotide-binding domain of ferredoxin-NADP reductase (FNR) module"/>
    <property type="match status" value="1"/>
</dbReference>
<dbReference type="PANTHER" id="PTHR32361">
    <property type="entry name" value="FERRIC/CUPRIC REDUCTASE TRANSMEMBRANE COMPONENT"/>
    <property type="match status" value="1"/>
</dbReference>
<gene>
    <name evidence="13" type="ORF">LTR78_001107</name>
</gene>
<evidence type="ECO:0000313" key="13">
    <source>
        <dbReference type="EMBL" id="KAK3679546.1"/>
    </source>
</evidence>
<dbReference type="InterPro" id="IPR051410">
    <property type="entry name" value="Ferric/Cupric_Reductase"/>
</dbReference>
<keyword evidence="5" id="KW-0249">Electron transport</keyword>
<evidence type="ECO:0000313" key="14">
    <source>
        <dbReference type="Proteomes" id="UP001274830"/>
    </source>
</evidence>
<dbReference type="SFLD" id="SFLDS00052">
    <property type="entry name" value="Ferric_Reductase_Domain"/>
    <property type="match status" value="1"/>
</dbReference>
<feature type="transmembrane region" description="Helical" evidence="11">
    <location>
        <begin position="470"/>
        <end position="491"/>
    </location>
</feature>
<dbReference type="Proteomes" id="UP001274830">
    <property type="component" value="Unassembled WGS sequence"/>
</dbReference>
<evidence type="ECO:0000256" key="1">
    <source>
        <dbReference type="ARBA" id="ARBA00004141"/>
    </source>
</evidence>
<proteinExistence type="inferred from homology"/>
<name>A0AAE0WWA9_9PEZI</name>
<evidence type="ECO:0000256" key="10">
    <source>
        <dbReference type="SAM" id="MobiDB-lite"/>
    </source>
</evidence>
<comment type="similarity">
    <text evidence="2">Belongs to the ferric reductase (FRE) family.</text>
</comment>
<feature type="compositionally biased region" description="Low complexity" evidence="10">
    <location>
        <begin position="71"/>
        <end position="92"/>
    </location>
</feature>
<dbReference type="AlphaFoldDB" id="A0AAE0WWA9"/>
<keyword evidence="8" id="KW-0406">Ion transport</keyword>
<dbReference type="GO" id="GO:0005886">
    <property type="term" value="C:plasma membrane"/>
    <property type="evidence" value="ECO:0007669"/>
    <property type="project" value="TreeGrafter"/>
</dbReference>
<sequence length="607" mass="68108">MSLLFSEGQRLSMMIAEASGPSNDHTRQLIEGIVYSRWLIKAYHAVPVGILLIFTTYHWISKLRRRRVTNRLNNAHDTGGTTSSSSSSTLGGNATPPGRGKTGHTINERTLLSPRQSRSEATSSWTRMQRKFRAVGMYQPPRIPIIHKTLPSNATTLLILLFLGLNIFYATYDIKFNIPLAFVPADRAGLLFVANLPWLYLLGAKNQPIRLLTGYSYENINILHRRLGEWLCLLAVFHTAGMFTAWYFFFRPDGLTLYWFLTRRLVMIGIGAFLCYELLFLTSLASFRAWWYEIFLGSHVVLQAGALILIFFHFHTARVYVGISSAIFLVDRLIYRIIIKSTSFKADLTPMEDGETVLVSAGWPLFNSWSSFLGDAFGKNTRQGWETTEHVFLTVPALSRKHIIQAHPFTIASAAPKDSEHAWFNLIIRAHDGFTRDLVEYARGHSAVNIRLDGPYGSLHALEMLRESNISLLVVGGSGIAVAYPLIWALLHEGDAEQKASRKVGLVWIVHEASHVDWIGHERLKELQEKGLDLCLPAPTSKAGRLDISTLVEDMTSKMQESVLLGSQRVGVVVSGPDSMNRATRNVCASMAWQGLDINVSVEKYGW</sequence>
<dbReference type="PROSITE" id="PS51384">
    <property type="entry name" value="FAD_FR"/>
    <property type="match status" value="1"/>
</dbReference>
<keyword evidence="14" id="KW-1185">Reference proteome</keyword>
<feature type="domain" description="FAD-binding FR-type" evidence="12">
    <location>
        <begin position="312"/>
        <end position="462"/>
    </location>
</feature>
<dbReference type="Pfam" id="PF01794">
    <property type="entry name" value="Ferric_reduct"/>
    <property type="match status" value="1"/>
</dbReference>
<feature type="transmembrane region" description="Helical" evidence="11">
    <location>
        <begin position="178"/>
        <end position="202"/>
    </location>
</feature>
<evidence type="ECO:0000256" key="7">
    <source>
        <dbReference type="ARBA" id="ARBA00023002"/>
    </source>
</evidence>
<feature type="transmembrane region" description="Helical" evidence="11">
    <location>
        <begin position="317"/>
        <end position="335"/>
    </location>
</feature>
<evidence type="ECO:0000256" key="11">
    <source>
        <dbReference type="SAM" id="Phobius"/>
    </source>
</evidence>
<dbReference type="SUPFAM" id="SSF52343">
    <property type="entry name" value="Ferredoxin reductase-like, C-terminal NADP-linked domain"/>
    <property type="match status" value="1"/>
</dbReference>
<dbReference type="CDD" id="cd06186">
    <property type="entry name" value="NOX_Duox_like_FAD_NADP"/>
    <property type="match status" value="1"/>
</dbReference>
<protein>
    <recommendedName>
        <fullName evidence="12">FAD-binding FR-type domain-containing protein</fullName>
    </recommendedName>
</protein>
<dbReference type="InterPro" id="IPR039261">
    <property type="entry name" value="FNR_nucleotide-bd"/>
</dbReference>
<dbReference type="GO" id="GO:0006879">
    <property type="term" value="P:intracellular iron ion homeostasis"/>
    <property type="evidence" value="ECO:0007669"/>
    <property type="project" value="TreeGrafter"/>
</dbReference>
<feature type="transmembrane region" description="Helical" evidence="11">
    <location>
        <begin position="230"/>
        <end position="250"/>
    </location>
</feature>
<feature type="transmembrane region" description="Helical" evidence="11">
    <location>
        <begin position="42"/>
        <end position="60"/>
    </location>
</feature>
<dbReference type="GO" id="GO:0015677">
    <property type="term" value="P:copper ion import"/>
    <property type="evidence" value="ECO:0007669"/>
    <property type="project" value="TreeGrafter"/>
</dbReference>
<feature type="transmembrane region" description="Helical" evidence="11">
    <location>
        <begin position="291"/>
        <end position="311"/>
    </location>
</feature>
<keyword evidence="9 11" id="KW-0472">Membrane</keyword>
<dbReference type="SFLD" id="SFLDG01168">
    <property type="entry name" value="Ferric_reductase_subgroup_(FRE"/>
    <property type="match status" value="1"/>
</dbReference>
<accession>A0AAE0WWA9</accession>
<feature type="compositionally biased region" description="Polar residues" evidence="10">
    <location>
        <begin position="104"/>
        <end position="124"/>
    </location>
</feature>
<dbReference type="InterPro" id="IPR017927">
    <property type="entry name" value="FAD-bd_FR_type"/>
</dbReference>